<protein>
    <submittedName>
        <fullName evidence="1">Uncharacterized protein</fullName>
    </submittedName>
</protein>
<proteinExistence type="predicted"/>
<dbReference type="PANTHER" id="PTHR38116">
    <property type="entry name" value="CHROMOSOME 7, WHOLE GENOME SHOTGUN SEQUENCE"/>
    <property type="match status" value="1"/>
</dbReference>
<accession>A0ABR4I3W9</accession>
<dbReference type="Proteomes" id="UP001610334">
    <property type="component" value="Unassembled WGS sequence"/>
</dbReference>
<dbReference type="PANTHER" id="PTHR38116:SF1">
    <property type="entry name" value="BZIP DOMAIN-CONTAINING PROTEIN"/>
    <property type="match status" value="1"/>
</dbReference>
<gene>
    <name evidence="1" type="ORF">BJX63DRAFT_376533</name>
</gene>
<evidence type="ECO:0000313" key="1">
    <source>
        <dbReference type="EMBL" id="KAL2822440.1"/>
    </source>
</evidence>
<dbReference type="Pfam" id="PF11905">
    <property type="entry name" value="DUF3425"/>
    <property type="match status" value="1"/>
</dbReference>
<dbReference type="EMBL" id="JBFXLT010000002">
    <property type="protein sequence ID" value="KAL2822440.1"/>
    <property type="molecule type" value="Genomic_DNA"/>
</dbReference>
<name>A0ABR4I3W9_9EURO</name>
<comment type="caution">
    <text evidence="1">The sequence shown here is derived from an EMBL/GenBank/DDBJ whole genome shotgun (WGS) entry which is preliminary data.</text>
</comment>
<sequence length="280" mass="31899">MSVVRDTIDDLTDIHDPVIRRRVQNRLNQRAHRRFSYLLTPIHLTVLGARRQGKQRSTKDSLQVASSSSKSHNLTCTFLPAAIHDLMHDFEKRALESYITGSPQRDHLISLSRVNLLRAAYQNVMAVGMTVDWLCADEAISVFSTLSPTARSGSLIPPSLAPTALQCAVPHHPWVDIFPFPGMRDNLIRAGSRLDDDEFCHDITGFWDTRRSNATLLVWGTPWDARNWEVTEEFIRKWGELMAGCPELLVSTNAWRRTRGESPLSWRSIVEVQRLDSDRM</sequence>
<dbReference type="InterPro" id="IPR021833">
    <property type="entry name" value="DUF3425"/>
</dbReference>
<evidence type="ECO:0000313" key="2">
    <source>
        <dbReference type="Proteomes" id="UP001610334"/>
    </source>
</evidence>
<organism evidence="1 2">
    <name type="scientific">Aspergillus granulosus</name>
    <dbReference type="NCBI Taxonomy" id="176169"/>
    <lineage>
        <taxon>Eukaryota</taxon>
        <taxon>Fungi</taxon>
        <taxon>Dikarya</taxon>
        <taxon>Ascomycota</taxon>
        <taxon>Pezizomycotina</taxon>
        <taxon>Eurotiomycetes</taxon>
        <taxon>Eurotiomycetidae</taxon>
        <taxon>Eurotiales</taxon>
        <taxon>Aspergillaceae</taxon>
        <taxon>Aspergillus</taxon>
        <taxon>Aspergillus subgen. Nidulantes</taxon>
    </lineage>
</organism>
<reference evidence="1 2" key="1">
    <citation type="submission" date="2024-07" db="EMBL/GenBank/DDBJ databases">
        <title>Section-level genome sequencing and comparative genomics of Aspergillus sections Usti and Cavernicolus.</title>
        <authorList>
            <consortium name="Lawrence Berkeley National Laboratory"/>
            <person name="Nybo J.L."/>
            <person name="Vesth T.C."/>
            <person name="Theobald S."/>
            <person name="Frisvad J.C."/>
            <person name="Larsen T.O."/>
            <person name="Kjaerboelling I."/>
            <person name="Rothschild-Mancinelli K."/>
            <person name="Lyhne E.K."/>
            <person name="Kogle M.E."/>
            <person name="Barry K."/>
            <person name="Clum A."/>
            <person name="Na H."/>
            <person name="Ledsgaard L."/>
            <person name="Lin J."/>
            <person name="Lipzen A."/>
            <person name="Kuo A."/>
            <person name="Riley R."/>
            <person name="Mondo S."/>
            <person name="Labutti K."/>
            <person name="Haridas S."/>
            <person name="Pangalinan J."/>
            <person name="Salamov A.A."/>
            <person name="Simmons B.A."/>
            <person name="Magnuson J.K."/>
            <person name="Chen J."/>
            <person name="Drula E."/>
            <person name="Henrissat B."/>
            <person name="Wiebenga A."/>
            <person name="Lubbers R.J."/>
            <person name="Gomes A.C."/>
            <person name="Makela M.R."/>
            <person name="Stajich J."/>
            <person name="Grigoriev I.V."/>
            <person name="Mortensen U.H."/>
            <person name="De Vries R.P."/>
            <person name="Baker S.E."/>
            <person name="Andersen M.R."/>
        </authorList>
    </citation>
    <scope>NUCLEOTIDE SEQUENCE [LARGE SCALE GENOMIC DNA]</scope>
    <source>
        <strain evidence="1 2">CBS 588.65</strain>
    </source>
</reference>
<keyword evidence="2" id="KW-1185">Reference proteome</keyword>